<keyword evidence="1" id="KW-0175">Coiled coil</keyword>
<accession>A0A1H9Q0J7</accession>
<evidence type="ECO:0000256" key="1">
    <source>
        <dbReference type="SAM" id="Coils"/>
    </source>
</evidence>
<protein>
    <submittedName>
        <fullName evidence="2">Uncharacterized protein</fullName>
    </submittedName>
</protein>
<dbReference type="AlphaFoldDB" id="A0A1H9Q0J7"/>
<proteinExistence type="predicted"/>
<dbReference type="EMBL" id="FOFJ01000059">
    <property type="protein sequence ID" value="SER53403.1"/>
    <property type="molecule type" value="Genomic_DNA"/>
</dbReference>
<sequence length="163" mass="17518">MDMTTAALIGITLGTGIATAGCYLSGRAAGIRLGLERGYRDGYDAAIDDLGTEVLESGQRLTSAERILTATRAELRQVQDERTRERRQAAEALEESTLRAEEARALTAQHATLLTQASTNLELAAATWDAMTATRKARDARTVASQLRDMAAILAPKRQEVAA</sequence>
<reference evidence="2 3" key="1">
    <citation type="submission" date="2016-10" db="EMBL/GenBank/DDBJ databases">
        <authorList>
            <person name="de Groot N.N."/>
        </authorList>
    </citation>
    <scope>NUCLEOTIDE SEQUENCE [LARGE SCALE GENOMIC DNA]</scope>
    <source>
        <strain evidence="2 3">DSM 378</strain>
    </source>
</reference>
<evidence type="ECO:0000313" key="3">
    <source>
        <dbReference type="Proteomes" id="UP000199267"/>
    </source>
</evidence>
<organism evidence="2 3">
    <name type="scientific">Azotobacter beijerinckii</name>
    <dbReference type="NCBI Taxonomy" id="170623"/>
    <lineage>
        <taxon>Bacteria</taxon>
        <taxon>Pseudomonadati</taxon>
        <taxon>Pseudomonadota</taxon>
        <taxon>Gammaproteobacteria</taxon>
        <taxon>Pseudomonadales</taxon>
        <taxon>Pseudomonadaceae</taxon>
        <taxon>Azotobacter</taxon>
    </lineage>
</organism>
<evidence type="ECO:0000313" key="2">
    <source>
        <dbReference type="EMBL" id="SER53403.1"/>
    </source>
</evidence>
<feature type="coiled-coil region" evidence="1">
    <location>
        <begin position="61"/>
        <end position="106"/>
    </location>
</feature>
<name>A0A1H9Q0J7_9GAMM</name>
<dbReference type="RefSeq" id="WP_090624680.1">
    <property type="nucleotide sequence ID" value="NZ_FOFJ01000059.1"/>
</dbReference>
<dbReference type="Proteomes" id="UP000199267">
    <property type="component" value="Unassembled WGS sequence"/>
</dbReference>
<gene>
    <name evidence="2" type="ORF">SAMN04244573_03808</name>
</gene>